<keyword evidence="7 9" id="KW-0503">Monooxygenase</keyword>
<feature type="binding site" description="axial binding residue" evidence="8">
    <location>
        <position position="417"/>
    </location>
    <ligand>
        <name>heme</name>
        <dbReference type="ChEBI" id="CHEBI:30413"/>
    </ligand>
    <ligandPart>
        <name>Fe</name>
        <dbReference type="ChEBI" id="CHEBI:18248"/>
    </ligandPart>
</feature>
<dbReference type="InterPro" id="IPR002401">
    <property type="entry name" value="Cyt_P450_E_grp-I"/>
</dbReference>
<dbReference type="AlphaFoldDB" id="A0A6G1GZF6"/>
<protein>
    <submittedName>
        <fullName evidence="10">Cytochrome P450</fullName>
    </submittedName>
</protein>
<reference evidence="10" key="1">
    <citation type="journal article" date="2020" name="Stud. Mycol.">
        <title>101 Dothideomycetes genomes: a test case for predicting lifestyles and emergence of pathogens.</title>
        <authorList>
            <person name="Haridas S."/>
            <person name="Albert R."/>
            <person name="Binder M."/>
            <person name="Bloem J."/>
            <person name="Labutti K."/>
            <person name="Salamov A."/>
            <person name="Andreopoulos B."/>
            <person name="Baker S."/>
            <person name="Barry K."/>
            <person name="Bills G."/>
            <person name="Bluhm B."/>
            <person name="Cannon C."/>
            <person name="Castanera R."/>
            <person name="Culley D."/>
            <person name="Daum C."/>
            <person name="Ezra D."/>
            <person name="Gonzalez J."/>
            <person name="Henrissat B."/>
            <person name="Kuo A."/>
            <person name="Liang C."/>
            <person name="Lipzen A."/>
            <person name="Lutzoni F."/>
            <person name="Magnuson J."/>
            <person name="Mondo S."/>
            <person name="Nolan M."/>
            <person name="Ohm R."/>
            <person name="Pangilinan J."/>
            <person name="Park H.-J."/>
            <person name="Ramirez L."/>
            <person name="Alfaro M."/>
            <person name="Sun H."/>
            <person name="Tritt A."/>
            <person name="Yoshinaga Y."/>
            <person name="Zwiers L.-H."/>
            <person name="Turgeon B."/>
            <person name="Goodwin S."/>
            <person name="Spatafora J."/>
            <person name="Crous P."/>
            <person name="Grigoriev I."/>
        </authorList>
    </citation>
    <scope>NUCLEOTIDE SEQUENCE</scope>
    <source>
        <strain evidence="10">CBS 113979</strain>
    </source>
</reference>
<dbReference type="InterPro" id="IPR017972">
    <property type="entry name" value="Cyt_P450_CS"/>
</dbReference>
<accession>A0A6G1GZF6</accession>
<keyword evidence="4 8" id="KW-0479">Metal-binding</keyword>
<evidence type="ECO:0000313" key="11">
    <source>
        <dbReference type="Proteomes" id="UP000800041"/>
    </source>
</evidence>
<dbReference type="GO" id="GO:0004497">
    <property type="term" value="F:monooxygenase activity"/>
    <property type="evidence" value="ECO:0007669"/>
    <property type="project" value="UniProtKB-KW"/>
</dbReference>
<keyword evidence="5 9" id="KW-0560">Oxidoreductase</keyword>
<dbReference type="EMBL" id="ML977158">
    <property type="protein sequence ID" value="KAF1986177.1"/>
    <property type="molecule type" value="Genomic_DNA"/>
</dbReference>
<evidence type="ECO:0000256" key="4">
    <source>
        <dbReference type="ARBA" id="ARBA00022723"/>
    </source>
</evidence>
<dbReference type="OrthoDB" id="1470350at2759"/>
<comment type="similarity">
    <text evidence="2 9">Belongs to the cytochrome P450 family.</text>
</comment>
<evidence type="ECO:0000256" key="9">
    <source>
        <dbReference type="RuleBase" id="RU000461"/>
    </source>
</evidence>
<evidence type="ECO:0000256" key="7">
    <source>
        <dbReference type="ARBA" id="ARBA00023033"/>
    </source>
</evidence>
<dbReference type="InterPro" id="IPR036396">
    <property type="entry name" value="Cyt_P450_sf"/>
</dbReference>
<dbReference type="InterPro" id="IPR047146">
    <property type="entry name" value="Cyt_P450_E_CYP52_fungi"/>
</dbReference>
<dbReference type="Pfam" id="PF00067">
    <property type="entry name" value="p450"/>
    <property type="match status" value="1"/>
</dbReference>
<dbReference type="PRINTS" id="PR00385">
    <property type="entry name" value="P450"/>
</dbReference>
<gene>
    <name evidence="10" type="ORF">K402DRAFT_333148</name>
</gene>
<evidence type="ECO:0000256" key="5">
    <source>
        <dbReference type="ARBA" id="ARBA00023002"/>
    </source>
</evidence>
<dbReference type="GO" id="GO:0005506">
    <property type="term" value="F:iron ion binding"/>
    <property type="evidence" value="ECO:0007669"/>
    <property type="project" value="InterPro"/>
</dbReference>
<dbReference type="Proteomes" id="UP000800041">
    <property type="component" value="Unassembled WGS sequence"/>
</dbReference>
<evidence type="ECO:0000256" key="2">
    <source>
        <dbReference type="ARBA" id="ARBA00010617"/>
    </source>
</evidence>
<proteinExistence type="inferred from homology"/>
<evidence type="ECO:0000256" key="6">
    <source>
        <dbReference type="ARBA" id="ARBA00023004"/>
    </source>
</evidence>
<sequence>MILFRFRTVGKNTFDGFGVFNERLITTAEPENIKAMLAANFGDWAIGERRARQFGPLLGRGIFNADGEGWRHARGLLRPQFSRESINDLEGTEEAVRIMFRGLEVGEDGWTQEVDLKPMFFNFTLDNAVEFLYGTRLNTQATYVASMAGKNEDIDGNRSEGSPTVSEAQELGKALQIANEYLSHRVRAQQFYYFVDGARFRKSLFIVKEFTGKYIQRALNIRKKSTQTESSEKEKKYSLVDELVDTTKDPEELREQLLSLLIAGRDTTASLLSWTFLLLAHHPSTFHTLRTQILSFFPLSPSSPANPLNYTSLKSLPLLHNVLHESLRLYPILPMNNRIAVRDTILPVGGGEDEKSPVMVPKGTTVNYSVYVMQRRKDLWGEDADEFRPGRWEEGKMRKGDRGGWGFLPFNGGPRICIGQQYALTEASYLVVRMLQQFDRIEWAGPEGRPRKAMGLTISPKDGVRVRLRRAKVE</sequence>
<dbReference type="PANTHER" id="PTHR24287">
    <property type="entry name" value="P450, PUTATIVE (EUROFUNG)-RELATED"/>
    <property type="match status" value="1"/>
</dbReference>
<dbReference type="PRINTS" id="PR00463">
    <property type="entry name" value="EP450I"/>
</dbReference>
<keyword evidence="6 8" id="KW-0408">Iron</keyword>
<name>A0A6G1GZF6_9PEZI</name>
<dbReference type="CDD" id="cd11063">
    <property type="entry name" value="CYP52"/>
    <property type="match status" value="1"/>
</dbReference>
<evidence type="ECO:0000313" key="10">
    <source>
        <dbReference type="EMBL" id="KAF1986177.1"/>
    </source>
</evidence>
<evidence type="ECO:0000256" key="3">
    <source>
        <dbReference type="ARBA" id="ARBA00022617"/>
    </source>
</evidence>
<organism evidence="10 11">
    <name type="scientific">Aulographum hederae CBS 113979</name>
    <dbReference type="NCBI Taxonomy" id="1176131"/>
    <lineage>
        <taxon>Eukaryota</taxon>
        <taxon>Fungi</taxon>
        <taxon>Dikarya</taxon>
        <taxon>Ascomycota</taxon>
        <taxon>Pezizomycotina</taxon>
        <taxon>Dothideomycetes</taxon>
        <taxon>Pleosporomycetidae</taxon>
        <taxon>Aulographales</taxon>
        <taxon>Aulographaceae</taxon>
    </lineage>
</organism>
<evidence type="ECO:0000256" key="1">
    <source>
        <dbReference type="ARBA" id="ARBA00001971"/>
    </source>
</evidence>
<dbReference type="Gene3D" id="1.10.630.10">
    <property type="entry name" value="Cytochrome P450"/>
    <property type="match status" value="1"/>
</dbReference>
<dbReference type="InterPro" id="IPR001128">
    <property type="entry name" value="Cyt_P450"/>
</dbReference>
<keyword evidence="11" id="KW-1185">Reference proteome</keyword>
<dbReference type="PROSITE" id="PS00086">
    <property type="entry name" value="CYTOCHROME_P450"/>
    <property type="match status" value="1"/>
</dbReference>
<dbReference type="GO" id="GO:0016705">
    <property type="term" value="F:oxidoreductase activity, acting on paired donors, with incorporation or reduction of molecular oxygen"/>
    <property type="evidence" value="ECO:0007669"/>
    <property type="project" value="InterPro"/>
</dbReference>
<keyword evidence="3 8" id="KW-0349">Heme</keyword>
<comment type="cofactor">
    <cofactor evidence="1 8">
        <name>heme</name>
        <dbReference type="ChEBI" id="CHEBI:30413"/>
    </cofactor>
</comment>
<dbReference type="SUPFAM" id="SSF48264">
    <property type="entry name" value="Cytochrome P450"/>
    <property type="match status" value="1"/>
</dbReference>
<dbReference type="PANTHER" id="PTHR24287:SF1">
    <property type="entry name" value="P450, PUTATIVE (EUROFUNG)-RELATED"/>
    <property type="match status" value="1"/>
</dbReference>
<dbReference type="GO" id="GO:0020037">
    <property type="term" value="F:heme binding"/>
    <property type="evidence" value="ECO:0007669"/>
    <property type="project" value="InterPro"/>
</dbReference>
<evidence type="ECO:0000256" key="8">
    <source>
        <dbReference type="PIRSR" id="PIRSR602401-1"/>
    </source>
</evidence>